<dbReference type="InterPro" id="IPR015421">
    <property type="entry name" value="PyrdxlP-dep_Trfase_major"/>
</dbReference>
<evidence type="ECO:0000259" key="6">
    <source>
        <dbReference type="Pfam" id="PF01276"/>
    </source>
</evidence>
<dbReference type="InterPro" id="IPR015424">
    <property type="entry name" value="PyrdxlP-dep_Trfase"/>
</dbReference>
<dbReference type="RefSeq" id="WP_259314755.1">
    <property type="nucleotide sequence ID" value="NZ_CP087164.1"/>
</dbReference>
<dbReference type="Gene3D" id="3.90.100.10">
    <property type="entry name" value="Orn/Lys/Arg decarboxylase, C-terminal domain"/>
    <property type="match status" value="1"/>
</dbReference>
<dbReference type="GO" id="GO:0008792">
    <property type="term" value="F:arginine decarboxylase activity"/>
    <property type="evidence" value="ECO:0007669"/>
    <property type="project" value="UniProtKB-EC"/>
</dbReference>
<reference evidence="8" key="1">
    <citation type="journal article" date="2022" name="Int. J. Syst. Evol. Microbiol.">
        <title>Pseudomonas aegrilactucae sp. nov. and Pseudomonas morbosilactucae sp. nov., pathogens causing bacterial rot of lettuce in Japan.</title>
        <authorList>
            <person name="Sawada H."/>
            <person name="Fujikawa T."/>
            <person name="Satou M."/>
        </authorList>
    </citation>
    <scope>NUCLEOTIDE SEQUENCE</scope>
    <source>
        <strain evidence="8">0166_1</strain>
    </source>
</reference>
<sequence length="493" mass="51122">MSGPGEQPTAPYLDAVVAYGFRGSGRFHVPGHKGGAGADPGLRHALGDDALMVDVPQDIRGIDVGPSPTPYERAEALAAEAYGARRTWFLTNGATQGNHALALALAPLGAVVVAQRNAHASLVDGLVLSGGMPQFVAPAYDEELGMAHGVEPATLRAAIAGAEGPQAAFIVSPTYYGMVADVAGCAEVAHAAGIPLVVDQAWGPHFGFHPDLPAGALQQGADAVLTSTHKIVGSLTQSAMLHVAPTGRIDVDRVARAIRLVRSTSPSSLLLASLDAARRQLAVHGEALLHETLAGSRRLRDKLATVPGLAVVGAEQVGRPGVADWDPLRVVLDLRATGRTGYEVSDALRRSYDVQVELATQATVVLVLGMGQPEADLVRVGGDIEETIKRIARPPGARPTDAIRRPTTALRYEVAIAPRDAFLGASEVVAVDDAIGRISCESIAGYPPGIPALLPGERITGEVVAYLRELTAAGARLHGASDPAFGTINVLAH</sequence>
<dbReference type="SUPFAM" id="SSF53383">
    <property type="entry name" value="PLP-dependent transferases"/>
    <property type="match status" value="1"/>
</dbReference>
<feature type="domain" description="Orn/Lys/Arg decarboxylase C-terminal" evidence="7">
    <location>
        <begin position="416"/>
        <end position="479"/>
    </location>
</feature>
<dbReference type="KEGG" id="sbae:DSM104329_01479"/>
<accession>A0A9E6XVS1</accession>
<comment type="similarity">
    <text evidence="2">Belongs to the Orn/Lys/Arg decarboxylase class-I family.</text>
</comment>
<dbReference type="Proteomes" id="UP001162834">
    <property type="component" value="Chromosome"/>
</dbReference>
<dbReference type="EMBL" id="CP087164">
    <property type="protein sequence ID" value="UGS35095.1"/>
    <property type="molecule type" value="Genomic_DNA"/>
</dbReference>
<dbReference type="InterPro" id="IPR052357">
    <property type="entry name" value="Orn_Lys_Arg_decarboxylase-I"/>
</dbReference>
<dbReference type="EC" id="4.1.1.19" evidence="8"/>
<protein>
    <submittedName>
        <fullName evidence="8">Arginine decarboxylase</fullName>
        <ecNumber evidence="8">4.1.1.19</ecNumber>
    </submittedName>
</protein>
<dbReference type="PANTHER" id="PTHR43277:SF4">
    <property type="entry name" value="ARGININE DECARBOXYLASE"/>
    <property type="match status" value="1"/>
</dbReference>
<dbReference type="Gene3D" id="3.40.640.10">
    <property type="entry name" value="Type I PLP-dependent aspartate aminotransferase-like (Major domain)"/>
    <property type="match status" value="1"/>
</dbReference>
<evidence type="ECO:0000256" key="3">
    <source>
        <dbReference type="ARBA" id="ARBA00022793"/>
    </source>
</evidence>
<evidence type="ECO:0000313" key="9">
    <source>
        <dbReference type="Proteomes" id="UP001162834"/>
    </source>
</evidence>
<dbReference type="SUPFAM" id="SSF55904">
    <property type="entry name" value="Ornithine decarboxylase C-terminal domain"/>
    <property type="match status" value="1"/>
</dbReference>
<evidence type="ECO:0000256" key="2">
    <source>
        <dbReference type="ARBA" id="ARBA00010671"/>
    </source>
</evidence>
<evidence type="ECO:0000256" key="4">
    <source>
        <dbReference type="ARBA" id="ARBA00022898"/>
    </source>
</evidence>
<name>A0A9E6XVS1_9ACTN</name>
<keyword evidence="3" id="KW-0210">Decarboxylase</keyword>
<gene>
    <name evidence="8" type="primary">speA</name>
    <name evidence="8" type="ORF">DSM104329_01479</name>
</gene>
<evidence type="ECO:0000259" key="7">
    <source>
        <dbReference type="Pfam" id="PF03711"/>
    </source>
</evidence>
<dbReference type="InterPro" id="IPR000310">
    <property type="entry name" value="Orn/Lys/Arg_deCO2ase_major_dom"/>
</dbReference>
<proteinExistence type="inferred from homology"/>
<dbReference type="InterPro" id="IPR008286">
    <property type="entry name" value="Prn/Lys/Arg_de-COase_C"/>
</dbReference>
<keyword evidence="9" id="KW-1185">Reference proteome</keyword>
<dbReference type="PANTHER" id="PTHR43277">
    <property type="entry name" value="ARGININE DECARBOXYLASE"/>
    <property type="match status" value="1"/>
</dbReference>
<dbReference type="Pfam" id="PF01276">
    <property type="entry name" value="OKR_DC_1"/>
    <property type="match status" value="1"/>
</dbReference>
<dbReference type="Pfam" id="PF03711">
    <property type="entry name" value="OKR_DC_1_C"/>
    <property type="match status" value="1"/>
</dbReference>
<dbReference type="AlphaFoldDB" id="A0A9E6XVS1"/>
<keyword evidence="5 8" id="KW-0456">Lyase</keyword>
<dbReference type="InterPro" id="IPR036633">
    <property type="entry name" value="Prn/Lys/Arg_de-COase_C_sf"/>
</dbReference>
<feature type="domain" description="Orn/Lys/Arg decarboxylases family 1 pyridoxal-P attachment site" evidence="6">
    <location>
        <begin position="11"/>
        <end position="371"/>
    </location>
</feature>
<organism evidence="8 9">
    <name type="scientific">Capillimicrobium parvum</name>
    <dbReference type="NCBI Taxonomy" id="2884022"/>
    <lineage>
        <taxon>Bacteria</taxon>
        <taxon>Bacillati</taxon>
        <taxon>Actinomycetota</taxon>
        <taxon>Thermoleophilia</taxon>
        <taxon>Solirubrobacterales</taxon>
        <taxon>Capillimicrobiaceae</taxon>
        <taxon>Capillimicrobium</taxon>
    </lineage>
</organism>
<keyword evidence="4" id="KW-0663">Pyridoxal phosphate</keyword>
<comment type="cofactor">
    <cofactor evidence="1">
        <name>pyridoxal 5'-phosphate</name>
        <dbReference type="ChEBI" id="CHEBI:597326"/>
    </cofactor>
</comment>
<evidence type="ECO:0000256" key="5">
    <source>
        <dbReference type="ARBA" id="ARBA00023239"/>
    </source>
</evidence>
<evidence type="ECO:0000313" key="8">
    <source>
        <dbReference type="EMBL" id="UGS35095.1"/>
    </source>
</evidence>
<evidence type="ECO:0000256" key="1">
    <source>
        <dbReference type="ARBA" id="ARBA00001933"/>
    </source>
</evidence>